<keyword evidence="4" id="KW-1185">Reference proteome</keyword>
<dbReference type="GO" id="GO:0009793">
    <property type="term" value="P:embryo development ending in seed dormancy"/>
    <property type="evidence" value="ECO:0007669"/>
    <property type="project" value="TreeGrafter"/>
</dbReference>
<dbReference type="GO" id="GO:0010305">
    <property type="term" value="P:leaf vascular tissue pattern formation"/>
    <property type="evidence" value="ECO:0007669"/>
    <property type="project" value="TreeGrafter"/>
</dbReference>
<proteinExistence type="predicted"/>
<feature type="region of interest" description="Disordered" evidence="1">
    <location>
        <begin position="1182"/>
        <end position="1221"/>
    </location>
</feature>
<accession>A0AAV5IF02</accession>
<dbReference type="Proteomes" id="UP001054252">
    <property type="component" value="Unassembled WGS sequence"/>
</dbReference>
<reference evidence="3 4" key="1">
    <citation type="journal article" date="2021" name="Commun. Biol.">
        <title>The genome of Shorea leprosula (Dipterocarpaceae) highlights the ecological relevance of drought in aseasonal tropical rainforests.</title>
        <authorList>
            <person name="Ng K.K.S."/>
            <person name="Kobayashi M.J."/>
            <person name="Fawcett J.A."/>
            <person name="Hatakeyama M."/>
            <person name="Paape T."/>
            <person name="Ng C.H."/>
            <person name="Ang C.C."/>
            <person name="Tnah L.H."/>
            <person name="Lee C.T."/>
            <person name="Nishiyama T."/>
            <person name="Sese J."/>
            <person name="O'Brien M.J."/>
            <person name="Copetti D."/>
            <person name="Mohd Noor M.I."/>
            <person name="Ong R.C."/>
            <person name="Putra M."/>
            <person name="Sireger I.Z."/>
            <person name="Indrioko S."/>
            <person name="Kosugi Y."/>
            <person name="Izuno A."/>
            <person name="Isagi Y."/>
            <person name="Lee S.L."/>
            <person name="Shimizu K.K."/>
        </authorList>
    </citation>
    <scope>NUCLEOTIDE SEQUENCE [LARGE SCALE GENOMIC DNA]</scope>
    <source>
        <strain evidence="3">214</strain>
    </source>
</reference>
<feature type="compositionally biased region" description="Polar residues" evidence="1">
    <location>
        <begin position="1182"/>
        <end position="1192"/>
    </location>
</feature>
<protein>
    <recommendedName>
        <fullName evidence="2">Protein NO VEIN C-terminal domain-containing protein</fullName>
    </recommendedName>
</protein>
<evidence type="ECO:0000313" key="3">
    <source>
        <dbReference type="EMBL" id="GKU97670.1"/>
    </source>
</evidence>
<gene>
    <name evidence="3" type="ORF">SLEP1_g10782</name>
</gene>
<evidence type="ECO:0000313" key="4">
    <source>
        <dbReference type="Proteomes" id="UP001054252"/>
    </source>
</evidence>
<dbReference type="GO" id="GO:0005634">
    <property type="term" value="C:nucleus"/>
    <property type="evidence" value="ECO:0007669"/>
    <property type="project" value="TreeGrafter"/>
</dbReference>
<dbReference type="Pfam" id="PF13020">
    <property type="entry name" value="NOV_C"/>
    <property type="match status" value="1"/>
</dbReference>
<feature type="compositionally biased region" description="Polar residues" evidence="1">
    <location>
        <begin position="1136"/>
        <end position="1147"/>
    </location>
</feature>
<evidence type="ECO:0000259" key="2">
    <source>
        <dbReference type="Pfam" id="PF13020"/>
    </source>
</evidence>
<feature type="domain" description="Protein NO VEIN C-terminal" evidence="2">
    <location>
        <begin position="1332"/>
        <end position="1420"/>
    </location>
</feature>
<sequence length="1443" mass="162275">MSKGVDMNNIVSMFSDLHPSLLLFLHRLKCIVFRNMLNCTLTAMRKEILGNGIIKVSCADDKMTWFVESKKLDAKVVYRDVRVTEIAMAFTLQELENGFYGAVLDQQPVFAFLPLRTYGLKFILQGDFVLPSSREEVDGDSPWNQWLLSQFPGLFIGAERSFCALPCFRENPGKAVTVYMSFVPLIGEVNGFFSCLPRMIISGLRMSNCLLLEGNKNQWVPPCKVLRGWNEHAHNLFPDDLLHDHLGLGFLDRDIVLSDSLARALGIEEYGPKVLVQMISSLCGKENCLKSMGLHWLSSWLNEFCMMSFHSLGQDSVKSGIEADLIDNLRKIPFIPLSDGTFSSLEKGTIWLHFDVISAGFDGGSGLEAFPCLSAKLRLVTPALLSASSVPNSCMDMTLVGNITRVLHSIGVQQLTAHDIIKVHILPAMAEMMGGDKDLMIDYLCFVMVHLQTGCPSCLVERDSIISELQSNAFILTNHGFKRPIEASVHFSYEFDSPVNINKFVNDMETKWHEVDNTYLNHPAAKSQVRKWREFFQEIGVTDFVQVIQVDKSFADMSDTILEQMLSDRKLISHGSVAKDWESRELVELLSLLSTSSNQEGCKYLLEVLDKLWDDYFCEKVTGYFNFKSDGDIKPFKSSFLCNICDVQWMVSSMDDKLHYPRDLFHDCDAVRYILGDSAPYAVPKVRSGKLVKDIGFKTLVTTDDIHKVLKLWRSQAPFKASIAQMSRFYSFIWNEMSTSRQKIAAEFYSGPSIFVPYKSGSRLDDVISGAFLCSKEVYWHDPTSCMNQIESQSNCDSVQNHRPLNRTLCNVYPGLHDFFVNECGVSKEPSFSSYLDILLELSTAVLPSQAANAVFQVFMKWADDLKSGVLSSEDVIQIKECLSKLEYKVLPTLLDKWVSLHPSFGLVCWCDDEQLRKRFKHLDAVDFLYFGNLKNEEQEFLQSKVSVLMRTIGIPILSEIVTREAVYDGQSDSIFKASLVNWALPFMQRYLYCVHPDKYLQLKQSGFDNINNLQIVVVDKLYYRNVIKRFGIISNKRIKCSCLLQDNILYTTLESDSHALFMELSRLLFDRTPDLHLANFLHMITTMAQSGSTEEQAEFFILNSQKVAKLPDKESVWSLSSTLSLAENNEFPEASSASDVPNGQPTKKSRRKSGNLPSWPPVDWKTAPGFSNELANGFNKTQSIAQPSNGSGKKRYDGSEGVDSPNSGFPLETNANPSIGNHSAASTVVVLPDFDMDGQLSNACDPTESSVKISIDPADLSLLPDDLKNGSLELSNRDQHNGGLNSFGSKLIPTHLGQPYSEFNSSGFSQRDQLLIGTPNSAQALRTGKLGELVAFKHFSCNLGKTVKWVNKDNETGLPYDLLVEDEGGCFEYIEVKATRSARKDWFNISTREWQFAAEKGEAFCIAHVLLSETNARLTIYRNPVKLCQHGKLQLVVLMPRQ</sequence>
<comment type="caution">
    <text evidence="3">The sequence shown here is derived from an EMBL/GenBank/DDBJ whole genome shotgun (WGS) entry which is preliminary data.</text>
</comment>
<dbReference type="PANTHER" id="PTHR32387:SF0">
    <property type="entry name" value="PROTEIN NO VEIN"/>
    <property type="match status" value="1"/>
</dbReference>
<dbReference type="EMBL" id="BPVZ01000011">
    <property type="protein sequence ID" value="GKU97670.1"/>
    <property type="molecule type" value="Genomic_DNA"/>
</dbReference>
<name>A0AAV5IF02_9ROSI</name>
<dbReference type="InterPro" id="IPR024975">
    <property type="entry name" value="NOV_C"/>
</dbReference>
<evidence type="ECO:0000256" key="1">
    <source>
        <dbReference type="SAM" id="MobiDB-lite"/>
    </source>
</evidence>
<feature type="region of interest" description="Disordered" evidence="1">
    <location>
        <begin position="1131"/>
        <end position="1167"/>
    </location>
</feature>
<dbReference type="GO" id="GO:0048364">
    <property type="term" value="P:root development"/>
    <property type="evidence" value="ECO:0007669"/>
    <property type="project" value="TreeGrafter"/>
</dbReference>
<dbReference type="InterPro" id="IPR052957">
    <property type="entry name" value="Auxin_embryo_med"/>
</dbReference>
<organism evidence="3 4">
    <name type="scientific">Rubroshorea leprosula</name>
    <dbReference type="NCBI Taxonomy" id="152421"/>
    <lineage>
        <taxon>Eukaryota</taxon>
        <taxon>Viridiplantae</taxon>
        <taxon>Streptophyta</taxon>
        <taxon>Embryophyta</taxon>
        <taxon>Tracheophyta</taxon>
        <taxon>Spermatophyta</taxon>
        <taxon>Magnoliopsida</taxon>
        <taxon>eudicotyledons</taxon>
        <taxon>Gunneridae</taxon>
        <taxon>Pentapetalae</taxon>
        <taxon>rosids</taxon>
        <taxon>malvids</taxon>
        <taxon>Malvales</taxon>
        <taxon>Dipterocarpaceae</taxon>
        <taxon>Rubroshorea</taxon>
    </lineage>
</organism>
<dbReference type="PANTHER" id="PTHR32387">
    <property type="entry name" value="WU:FJ29H11"/>
    <property type="match status" value="1"/>
</dbReference>